<evidence type="ECO:0000256" key="2">
    <source>
        <dbReference type="ARBA" id="ARBA00004141"/>
    </source>
</evidence>
<evidence type="ECO:0000256" key="3">
    <source>
        <dbReference type="ARBA" id="ARBA00004856"/>
    </source>
</evidence>
<evidence type="ECO:0000313" key="11">
    <source>
        <dbReference type="Proteomes" id="UP000315947"/>
    </source>
</evidence>
<dbReference type="EMBL" id="CP041614">
    <property type="protein sequence ID" value="QDO83306.1"/>
    <property type="molecule type" value="Genomic_DNA"/>
</dbReference>
<dbReference type="RefSeq" id="WP_144045685.1">
    <property type="nucleotide sequence ID" value="NZ_CP041614.1"/>
</dbReference>
<keyword evidence="11" id="KW-1185">Reference proteome</keyword>
<evidence type="ECO:0000313" key="10">
    <source>
        <dbReference type="EMBL" id="QDO83306.1"/>
    </source>
</evidence>
<proteinExistence type="predicted"/>
<dbReference type="InterPro" id="IPR009908">
    <property type="entry name" value="Methylamine_util_MauE"/>
</dbReference>
<feature type="domain" description="Methylamine utilisation protein MauE" evidence="9">
    <location>
        <begin position="6"/>
        <end position="137"/>
    </location>
</feature>
<feature type="transmembrane region" description="Helical" evidence="8">
    <location>
        <begin position="141"/>
        <end position="164"/>
    </location>
</feature>
<evidence type="ECO:0000256" key="6">
    <source>
        <dbReference type="ARBA" id="ARBA00022989"/>
    </source>
</evidence>
<name>A0ABX5WW33_9GAMM</name>
<evidence type="ECO:0000256" key="7">
    <source>
        <dbReference type="ARBA" id="ARBA00023136"/>
    </source>
</evidence>
<sequence>MMSTLLSDASALFTLWLFIQSGWRKIMHDNNSYYQDLISDYFNLSNNTYNSRLLIKIIGLYEILLSISIIIPGTRTVAAIGVVFTLWIYFLIMAYQLYRGKTNMDCGCGGPEGKIIISTYSLIRNQIFTGITLLALMPGSITFNALSILSLSIAMIVILINLCVEQLIANTQLKILK</sequence>
<feature type="transmembrane region" description="Helical" evidence="8">
    <location>
        <begin position="53"/>
        <end position="71"/>
    </location>
</feature>
<reference evidence="10 11" key="1">
    <citation type="submission" date="2019-07" db="EMBL/GenBank/DDBJ databases">
        <title>Shewanella sp. YLB-06 whole genomic sequence.</title>
        <authorList>
            <person name="Yu L."/>
        </authorList>
    </citation>
    <scope>NUCLEOTIDE SEQUENCE [LARGE SCALE GENOMIC DNA]</scope>
    <source>
        <strain evidence="10 11">YLB-06</strain>
    </source>
</reference>
<dbReference type="Pfam" id="PF07291">
    <property type="entry name" value="MauE"/>
    <property type="match status" value="1"/>
</dbReference>
<comment type="pathway">
    <text evidence="3">One-carbon metabolism; methylamine degradation.</text>
</comment>
<evidence type="ECO:0000256" key="5">
    <source>
        <dbReference type="ARBA" id="ARBA00022692"/>
    </source>
</evidence>
<evidence type="ECO:0000256" key="4">
    <source>
        <dbReference type="ARBA" id="ARBA00019078"/>
    </source>
</evidence>
<keyword evidence="7 8" id="KW-0472">Membrane</keyword>
<keyword evidence="5 8" id="KW-0812">Transmembrane</keyword>
<comment type="function">
    <text evidence="1">May be specifically involved in the processing, transport, and/or maturation of the MADH beta-subunit.</text>
</comment>
<dbReference type="Proteomes" id="UP000315947">
    <property type="component" value="Chromosome"/>
</dbReference>
<accession>A0ABX5WW33</accession>
<keyword evidence="6 8" id="KW-1133">Transmembrane helix</keyword>
<evidence type="ECO:0000256" key="8">
    <source>
        <dbReference type="SAM" id="Phobius"/>
    </source>
</evidence>
<protein>
    <recommendedName>
        <fullName evidence="4">Methylamine utilization protein MauE</fullName>
    </recommendedName>
</protein>
<evidence type="ECO:0000256" key="1">
    <source>
        <dbReference type="ARBA" id="ARBA00003475"/>
    </source>
</evidence>
<evidence type="ECO:0000259" key="9">
    <source>
        <dbReference type="Pfam" id="PF07291"/>
    </source>
</evidence>
<feature type="transmembrane region" description="Helical" evidence="8">
    <location>
        <begin position="78"/>
        <end position="98"/>
    </location>
</feature>
<comment type="subcellular location">
    <subcellularLocation>
        <location evidence="2">Membrane</location>
        <topology evidence="2">Multi-pass membrane protein</topology>
    </subcellularLocation>
</comment>
<gene>
    <name evidence="10" type="ORF">FM037_08790</name>
</gene>
<organism evidence="10 11">
    <name type="scientific">Shewanella psychropiezotolerans</name>
    <dbReference type="NCBI Taxonomy" id="2593655"/>
    <lineage>
        <taxon>Bacteria</taxon>
        <taxon>Pseudomonadati</taxon>
        <taxon>Pseudomonadota</taxon>
        <taxon>Gammaproteobacteria</taxon>
        <taxon>Alteromonadales</taxon>
        <taxon>Shewanellaceae</taxon>
        <taxon>Shewanella</taxon>
    </lineage>
</organism>